<dbReference type="Gene3D" id="1.10.510.10">
    <property type="entry name" value="Transferase(Phosphotransferase) domain 1"/>
    <property type="match status" value="1"/>
</dbReference>
<accession>A0AAE0EYR3</accession>
<dbReference type="PIRSF" id="PIRSF000654">
    <property type="entry name" value="Integrin-linked_kinase"/>
    <property type="match status" value="1"/>
</dbReference>
<dbReference type="InterPro" id="IPR000719">
    <property type="entry name" value="Prot_kinase_dom"/>
</dbReference>
<keyword evidence="5" id="KW-0067">ATP-binding</keyword>
<evidence type="ECO:0000256" key="5">
    <source>
        <dbReference type="ARBA" id="ARBA00022840"/>
    </source>
</evidence>
<feature type="region of interest" description="Disordered" evidence="6">
    <location>
        <begin position="211"/>
        <end position="233"/>
    </location>
</feature>
<dbReference type="GO" id="GO:0004674">
    <property type="term" value="F:protein serine/threonine kinase activity"/>
    <property type="evidence" value="ECO:0007669"/>
    <property type="project" value="UniProtKB-KW"/>
</dbReference>
<protein>
    <recommendedName>
        <fullName evidence="7">Protein kinase domain-containing protein</fullName>
    </recommendedName>
</protein>
<reference evidence="8 9" key="1">
    <citation type="journal article" date="2015" name="Genome Biol. Evol.">
        <title>Comparative Genomics of a Bacterivorous Green Alga Reveals Evolutionary Causalities and Consequences of Phago-Mixotrophic Mode of Nutrition.</title>
        <authorList>
            <person name="Burns J.A."/>
            <person name="Paasch A."/>
            <person name="Narechania A."/>
            <person name="Kim E."/>
        </authorList>
    </citation>
    <scope>NUCLEOTIDE SEQUENCE [LARGE SCALE GENOMIC DNA]</scope>
    <source>
        <strain evidence="8 9">PLY_AMNH</strain>
    </source>
</reference>
<dbReference type="PRINTS" id="PR00109">
    <property type="entry name" value="TYRKINASE"/>
</dbReference>
<name>A0AAE0EYR3_9CHLO</name>
<dbReference type="EMBL" id="LGRX02030978">
    <property type="protein sequence ID" value="KAK3245139.1"/>
    <property type="molecule type" value="Genomic_DNA"/>
</dbReference>
<comment type="caution">
    <text evidence="8">The sequence shown here is derived from an EMBL/GenBank/DDBJ whole genome shotgun (WGS) entry which is preliminary data.</text>
</comment>
<feature type="domain" description="Protein kinase" evidence="7">
    <location>
        <begin position="1"/>
        <end position="215"/>
    </location>
</feature>
<dbReference type="InterPro" id="IPR001245">
    <property type="entry name" value="Ser-Thr/Tyr_kinase_cat_dom"/>
</dbReference>
<evidence type="ECO:0000259" key="7">
    <source>
        <dbReference type="PROSITE" id="PS50011"/>
    </source>
</evidence>
<dbReference type="SUPFAM" id="SSF56112">
    <property type="entry name" value="Protein kinase-like (PK-like)"/>
    <property type="match status" value="1"/>
</dbReference>
<dbReference type="AlphaFoldDB" id="A0AAE0EYR3"/>
<keyword evidence="4" id="KW-0418">Kinase</keyword>
<keyword evidence="1" id="KW-0723">Serine/threonine-protein kinase</keyword>
<keyword evidence="9" id="KW-1185">Reference proteome</keyword>
<evidence type="ECO:0000256" key="4">
    <source>
        <dbReference type="ARBA" id="ARBA00022777"/>
    </source>
</evidence>
<dbReference type="GO" id="GO:0005524">
    <property type="term" value="F:ATP binding"/>
    <property type="evidence" value="ECO:0007669"/>
    <property type="project" value="UniProtKB-KW"/>
</dbReference>
<evidence type="ECO:0000313" key="8">
    <source>
        <dbReference type="EMBL" id="KAK3245139.1"/>
    </source>
</evidence>
<evidence type="ECO:0000256" key="3">
    <source>
        <dbReference type="ARBA" id="ARBA00022741"/>
    </source>
</evidence>
<gene>
    <name evidence="8" type="ORF">CYMTET_45276</name>
</gene>
<proteinExistence type="predicted"/>
<evidence type="ECO:0000256" key="1">
    <source>
        <dbReference type="ARBA" id="ARBA00022527"/>
    </source>
</evidence>
<keyword evidence="2" id="KW-0808">Transferase</keyword>
<dbReference type="PROSITE" id="PS50011">
    <property type="entry name" value="PROTEIN_KINASE_DOM"/>
    <property type="match status" value="1"/>
</dbReference>
<sequence>MTPGPGMLAVLRGRHIVGYIAAERVSDFELYVFLEFVPGGSIASMLARFGPFSEDLIRLYTRQMLLGLQYLHDRKIIHRDLKGANVLVTKDGVVKLADFGASKVYSEGTVTDGFKSLAGSLFWMAPEVMKGVSADGRCSDIWSVGCTVIEMYTGAHPWPDMDNGWAAIFSIARNVNGPPLPTNASKEGLDFMQKVFKYEPGERPTAAQLLKHPFVAGRPDPSDPQEDELVTTM</sequence>
<organism evidence="8 9">
    <name type="scientific">Cymbomonas tetramitiformis</name>
    <dbReference type="NCBI Taxonomy" id="36881"/>
    <lineage>
        <taxon>Eukaryota</taxon>
        <taxon>Viridiplantae</taxon>
        <taxon>Chlorophyta</taxon>
        <taxon>Pyramimonadophyceae</taxon>
        <taxon>Pyramimonadales</taxon>
        <taxon>Pyramimonadaceae</taxon>
        <taxon>Cymbomonas</taxon>
    </lineage>
</organism>
<dbReference type="PANTHER" id="PTHR11584:SF369">
    <property type="entry name" value="MITOGEN-ACTIVATED PROTEIN KINASE KINASE KINASE 19-RELATED"/>
    <property type="match status" value="1"/>
</dbReference>
<evidence type="ECO:0000256" key="6">
    <source>
        <dbReference type="SAM" id="MobiDB-lite"/>
    </source>
</evidence>
<dbReference type="SMART" id="SM00220">
    <property type="entry name" value="S_TKc"/>
    <property type="match status" value="1"/>
</dbReference>
<keyword evidence="3" id="KW-0547">Nucleotide-binding</keyword>
<dbReference type="InterPro" id="IPR008271">
    <property type="entry name" value="Ser/Thr_kinase_AS"/>
</dbReference>
<dbReference type="Pfam" id="PF00069">
    <property type="entry name" value="Pkinase"/>
    <property type="match status" value="1"/>
</dbReference>
<dbReference type="PROSITE" id="PS00108">
    <property type="entry name" value="PROTEIN_KINASE_ST"/>
    <property type="match status" value="1"/>
</dbReference>
<dbReference type="Proteomes" id="UP001190700">
    <property type="component" value="Unassembled WGS sequence"/>
</dbReference>
<feature type="compositionally biased region" description="Acidic residues" evidence="6">
    <location>
        <begin position="223"/>
        <end position="233"/>
    </location>
</feature>
<dbReference type="CDD" id="cd06606">
    <property type="entry name" value="STKc_MAPKKK"/>
    <property type="match status" value="1"/>
</dbReference>
<evidence type="ECO:0000256" key="2">
    <source>
        <dbReference type="ARBA" id="ARBA00022679"/>
    </source>
</evidence>
<evidence type="ECO:0000313" key="9">
    <source>
        <dbReference type="Proteomes" id="UP001190700"/>
    </source>
</evidence>
<dbReference type="PANTHER" id="PTHR11584">
    <property type="entry name" value="SERINE/THREONINE PROTEIN KINASE"/>
    <property type="match status" value="1"/>
</dbReference>
<dbReference type="InterPro" id="IPR011009">
    <property type="entry name" value="Kinase-like_dom_sf"/>
</dbReference>